<sequence>MDSPVSPQPSSTGLVHAELRTSWPTWPTAQMLENDTPKATTPFHEASDMDFFDDPMPPKKKKREDPLERILAAAGFESEPERERETRSWSPPSVEEIGKSLQRPPNVISRKGKTSDRVSASTRDRGEAHNRRHIDISISRSTHPEEFHKSAPERKRWTKLAAEGIQSLAQQSVSAPAKSRKRKAQDVPTSEQPVDGRSQSKRKSQRSQKTQPPESQHTLRSNVHSAELHSRHEGDNDLKRADATHFQEVIEIDEVELIAEFSREGSQGNAMGSTPPSRCQPPEPVSDSNREFLQEGAAGGAIEDDSAPEDADERLIREVIQGISDAAVTSDNLPAEQLEADFELPHQQLVPKQSGRDSAVSHQEYDQKVLVPSGDERLFNTSGQIFSSTDIQPANMSSSVGNALGKGIGYNTAQPYAVGQKNTSEIEHLQGSRLGYLATCPLESSLPSRSESNSITNLGISFGPAQGTRHAAPEAVWKQAIADDSPPIVLRNIVSILHRSLKSKEDAIDDIAKEYHENALKLIKKLRYRHSLEKAESIEAHEKASRDILSAFAAAERDMKELTKEVKGLGLVEAEATVRHPGFIKKLGLICQLYEEKSKKPMPMAADKKGNEDSEDEQDELLVVEFQAKLGQGLMDAESGTERELEELYAKAQTLLRGSALCVEKHPRRKAVQDTSKQPKNTFYDVMEGMFDSMINEMQQPPTNVHSVNAGRRDNGAGDDRVSSGEVCNLDSLRG</sequence>
<feature type="region of interest" description="Disordered" evidence="1">
    <location>
        <begin position="699"/>
        <end position="735"/>
    </location>
</feature>
<feature type="region of interest" description="Disordered" evidence="1">
    <location>
        <begin position="32"/>
        <end position="240"/>
    </location>
</feature>
<gene>
    <name evidence="2" type="ORF">QBC34DRAFT_375069</name>
</gene>
<accession>A0AAV9H3W7</accession>
<evidence type="ECO:0000313" key="2">
    <source>
        <dbReference type="EMBL" id="KAK4454561.1"/>
    </source>
</evidence>
<keyword evidence="3" id="KW-1185">Reference proteome</keyword>
<feature type="compositionally biased region" description="Basic and acidic residues" evidence="1">
    <location>
        <begin position="142"/>
        <end position="155"/>
    </location>
</feature>
<proteinExistence type="predicted"/>
<dbReference type="EMBL" id="MU865916">
    <property type="protein sequence ID" value="KAK4454561.1"/>
    <property type="molecule type" value="Genomic_DNA"/>
</dbReference>
<feature type="compositionally biased region" description="Basic and acidic residues" evidence="1">
    <location>
        <begin position="122"/>
        <end position="135"/>
    </location>
</feature>
<name>A0AAV9H3W7_9PEZI</name>
<evidence type="ECO:0000313" key="3">
    <source>
        <dbReference type="Proteomes" id="UP001321760"/>
    </source>
</evidence>
<reference evidence="2" key="2">
    <citation type="submission" date="2023-05" db="EMBL/GenBank/DDBJ databases">
        <authorList>
            <consortium name="Lawrence Berkeley National Laboratory"/>
            <person name="Steindorff A."/>
            <person name="Hensen N."/>
            <person name="Bonometti L."/>
            <person name="Westerberg I."/>
            <person name="Brannstrom I.O."/>
            <person name="Guillou S."/>
            <person name="Cros-Aarteil S."/>
            <person name="Calhoun S."/>
            <person name="Haridas S."/>
            <person name="Kuo A."/>
            <person name="Mondo S."/>
            <person name="Pangilinan J."/>
            <person name="Riley R."/>
            <person name="Labutti K."/>
            <person name="Andreopoulos B."/>
            <person name="Lipzen A."/>
            <person name="Chen C."/>
            <person name="Yanf M."/>
            <person name="Daum C."/>
            <person name="Ng V."/>
            <person name="Clum A."/>
            <person name="Ohm R."/>
            <person name="Martin F."/>
            <person name="Silar P."/>
            <person name="Natvig D."/>
            <person name="Lalanne C."/>
            <person name="Gautier V."/>
            <person name="Ament-Velasquez S.L."/>
            <person name="Kruys A."/>
            <person name="Hutchinson M.I."/>
            <person name="Powell A.J."/>
            <person name="Barry K."/>
            <person name="Miller A.N."/>
            <person name="Grigoriev I.V."/>
            <person name="Debuchy R."/>
            <person name="Gladieux P."/>
            <person name="Thoren M.H."/>
            <person name="Johannesson H."/>
        </authorList>
    </citation>
    <scope>NUCLEOTIDE SEQUENCE</scope>
    <source>
        <strain evidence="2">PSN243</strain>
    </source>
</reference>
<dbReference type="Proteomes" id="UP001321760">
    <property type="component" value="Unassembled WGS sequence"/>
</dbReference>
<comment type="caution">
    <text evidence="2">The sequence shown here is derived from an EMBL/GenBank/DDBJ whole genome shotgun (WGS) entry which is preliminary data.</text>
</comment>
<feature type="region of interest" description="Disordered" evidence="1">
    <location>
        <begin position="264"/>
        <end position="289"/>
    </location>
</feature>
<organism evidence="2 3">
    <name type="scientific">Podospora aff. communis PSN243</name>
    <dbReference type="NCBI Taxonomy" id="3040156"/>
    <lineage>
        <taxon>Eukaryota</taxon>
        <taxon>Fungi</taxon>
        <taxon>Dikarya</taxon>
        <taxon>Ascomycota</taxon>
        <taxon>Pezizomycotina</taxon>
        <taxon>Sordariomycetes</taxon>
        <taxon>Sordariomycetidae</taxon>
        <taxon>Sordariales</taxon>
        <taxon>Podosporaceae</taxon>
        <taxon>Podospora</taxon>
    </lineage>
</organism>
<feature type="compositionally biased region" description="Polar residues" evidence="1">
    <location>
        <begin position="210"/>
        <end position="224"/>
    </location>
</feature>
<feature type="compositionally biased region" description="Basic and acidic residues" evidence="1">
    <location>
        <begin position="711"/>
        <end position="723"/>
    </location>
</feature>
<dbReference type="AlphaFoldDB" id="A0AAV9H3W7"/>
<reference evidence="2" key="1">
    <citation type="journal article" date="2023" name="Mol. Phylogenet. Evol.">
        <title>Genome-scale phylogeny and comparative genomics of the fungal order Sordariales.</title>
        <authorList>
            <person name="Hensen N."/>
            <person name="Bonometti L."/>
            <person name="Westerberg I."/>
            <person name="Brannstrom I.O."/>
            <person name="Guillou S."/>
            <person name="Cros-Aarteil S."/>
            <person name="Calhoun S."/>
            <person name="Haridas S."/>
            <person name="Kuo A."/>
            <person name="Mondo S."/>
            <person name="Pangilinan J."/>
            <person name="Riley R."/>
            <person name="LaButti K."/>
            <person name="Andreopoulos B."/>
            <person name="Lipzen A."/>
            <person name="Chen C."/>
            <person name="Yan M."/>
            <person name="Daum C."/>
            <person name="Ng V."/>
            <person name="Clum A."/>
            <person name="Steindorff A."/>
            <person name="Ohm R.A."/>
            <person name="Martin F."/>
            <person name="Silar P."/>
            <person name="Natvig D.O."/>
            <person name="Lalanne C."/>
            <person name="Gautier V."/>
            <person name="Ament-Velasquez S.L."/>
            <person name="Kruys A."/>
            <person name="Hutchinson M.I."/>
            <person name="Powell A.J."/>
            <person name="Barry K."/>
            <person name="Miller A.N."/>
            <person name="Grigoriev I.V."/>
            <person name="Debuchy R."/>
            <person name="Gladieux P."/>
            <person name="Hiltunen Thoren M."/>
            <person name="Johannesson H."/>
        </authorList>
    </citation>
    <scope>NUCLEOTIDE SEQUENCE</scope>
    <source>
        <strain evidence="2">PSN243</strain>
    </source>
</reference>
<evidence type="ECO:0000256" key="1">
    <source>
        <dbReference type="SAM" id="MobiDB-lite"/>
    </source>
</evidence>
<protein>
    <submittedName>
        <fullName evidence="2">Uncharacterized protein</fullName>
    </submittedName>
</protein>
<feature type="compositionally biased region" description="Polar residues" evidence="1">
    <location>
        <begin position="264"/>
        <end position="277"/>
    </location>
</feature>
<feature type="compositionally biased region" description="Basic and acidic residues" evidence="1">
    <location>
        <begin position="226"/>
        <end position="240"/>
    </location>
</feature>